<dbReference type="AlphaFoldDB" id="A0A382PPH7"/>
<sequence length="50" mass="5440">MTMMSLGSVERAAAGLFVLALVAAPAVQAQDQSRRFEEVRRFSAEEARQG</sequence>
<name>A0A382PPH7_9ZZZZ</name>
<gene>
    <name evidence="1" type="ORF">METZ01_LOCUS327439</name>
</gene>
<proteinExistence type="predicted"/>
<protein>
    <submittedName>
        <fullName evidence="1">Uncharacterized protein</fullName>
    </submittedName>
</protein>
<reference evidence="1" key="1">
    <citation type="submission" date="2018-05" db="EMBL/GenBank/DDBJ databases">
        <authorList>
            <person name="Lanie J.A."/>
            <person name="Ng W.-L."/>
            <person name="Kazmierczak K.M."/>
            <person name="Andrzejewski T.M."/>
            <person name="Davidsen T.M."/>
            <person name="Wayne K.J."/>
            <person name="Tettelin H."/>
            <person name="Glass J.I."/>
            <person name="Rusch D."/>
            <person name="Podicherti R."/>
            <person name="Tsui H.-C.T."/>
            <person name="Winkler M.E."/>
        </authorList>
    </citation>
    <scope>NUCLEOTIDE SEQUENCE</scope>
</reference>
<evidence type="ECO:0000313" key="1">
    <source>
        <dbReference type="EMBL" id="SVC74585.1"/>
    </source>
</evidence>
<feature type="non-terminal residue" evidence="1">
    <location>
        <position position="50"/>
    </location>
</feature>
<dbReference type="EMBL" id="UINC01108466">
    <property type="protein sequence ID" value="SVC74585.1"/>
    <property type="molecule type" value="Genomic_DNA"/>
</dbReference>
<accession>A0A382PPH7</accession>
<organism evidence="1">
    <name type="scientific">marine metagenome</name>
    <dbReference type="NCBI Taxonomy" id="408172"/>
    <lineage>
        <taxon>unclassified sequences</taxon>
        <taxon>metagenomes</taxon>
        <taxon>ecological metagenomes</taxon>
    </lineage>
</organism>